<protein>
    <recommendedName>
        <fullName evidence="3">PcfJ-like protein</fullName>
    </recommendedName>
</protein>
<dbReference type="AlphaFoldDB" id="A0A6P1DXL9"/>
<dbReference type="RefSeq" id="WP_164656348.1">
    <property type="nucleotide sequence ID" value="NZ_JAAIJR010000154.1"/>
</dbReference>
<gene>
    <name evidence="1" type="ORF">G3480_22675</name>
</gene>
<sequence>MHLDATTMEFTSAGHLILQLPAPLPVRLRYAPWEQGMRVSLWTAKDWAEERLDPGLPLLQAAASNPEGTALQGFVERIPARPKTSARRYRYLQTSMLQWSARTRSGAELLEQAPTLLWLLLDKAIRKQWSDKAIAGMLSRRRADTLLYLTGRRSEAMVKFLNRVALCQGDLTELHTLKRFLRESNAWQSMTHFQRIPIHLLEVLRRYPELAGTQLLREIADLKATHVLDGVTQIRHAFPLWRDTLNLGTLLNISDAPQALAHCTSFEAVQRLHDRWMNRLNRRSHLITAGRNLFPAPPIPGNAVIHPILTEEDLRAEGVLMNHCVASYAARVRRGESYLYRLLQPQRATIEIRLTGSKPVIGQFKLAHNQAPDDASRAVVHQWLREDGHAAPDS</sequence>
<keyword evidence="2" id="KW-1185">Reference proteome</keyword>
<accession>A0A6P1DXL9</accession>
<comment type="caution">
    <text evidence="1">The sequence shown here is derived from an EMBL/GenBank/DDBJ whole genome shotgun (WGS) entry which is preliminary data.</text>
</comment>
<evidence type="ECO:0008006" key="3">
    <source>
        <dbReference type="Google" id="ProtNLM"/>
    </source>
</evidence>
<dbReference type="InterPro" id="IPR025586">
    <property type="entry name" value="PcfJ"/>
</dbReference>
<reference evidence="2" key="1">
    <citation type="journal article" date="2020" name="Microbiol. Resour. Announc.">
        <title>Draft Genome Sequences of Thiorhodococcus mannitoliphagus and Thiorhodococcus minor, Purple Sulfur Photosynthetic Bacteria in the Gammaproteobacterial Family Chromatiaceae.</title>
        <authorList>
            <person name="Aviles F.A."/>
            <person name="Meyer T.E."/>
            <person name="Kyndt J.A."/>
        </authorList>
    </citation>
    <scope>NUCLEOTIDE SEQUENCE [LARGE SCALE GENOMIC DNA]</scope>
    <source>
        <strain evidence="2">DSM 18266</strain>
    </source>
</reference>
<evidence type="ECO:0000313" key="1">
    <source>
        <dbReference type="EMBL" id="NEX23067.1"/>
    </source>
</evidence>
<dbReference type="Pfam" id="PF14284">
    <property type="entry name" value="PcfJ"/>
    <property type="match status" value="1"/>
</dbReference>
<evidence type="ECO:0000313" key="2">
    <source>
        <dbReference type="Proteomes" id="UP000471640"/>
    </source>
</evidence>
<organism evidence="1 2">
    <name type="scientific">Thiorhodococcus mannitoliphagus</name>
    <dbReference type="NCBI Taxonomy" id="329406"/>
    <lineage>
        <taxon>Bacteria</taxon>
        <taxon>Pseudomonadati</taxon>
        <taxon>Pseudomonadota</taxon>
        <taxon>Gammaproteobacteria</taxon>
        <taxon>Chromatiales</taxon>
        <taxon>Chromatiaceae</taxon>
        <taxon>Thiorhodococcus</taxon>
    </lineage>
</organism>
<reference evidence="1 2" key="2">
    <citation type="submission" date="2020-02" db="EMBL/GenBank/DDBJ databases">
        <title>Genome sequences of Thiorhodococcus mannitoliphagus and Thiorhodococcus minor, purple sulfur photosynthetic bacteria in the gammaproteobacterial family, Chromatiaceae.</title>
        <authorList>
            <person name="Aviles F.A."/>
            <person name="Meyer T.E."/>
            <person name="Kyndt J.A."/>
        </authorList>
    </citation>
    <scope>NUCLEOTIDE SEQUENCE [LARGE SCALE GENOMIC DNA]</scope>
    <source>
        <strain evidence="1 2">DSM 18266</strain>
    </source>
</reference>
<dbReference type="EMBL" id="JAAIJR010000154">
    <property type="protein sequence ID" value="NEX23067.1"/>
    <property type="molecule type" value="Genomic_DNA"/>
</dbReference>
<proteinExistence type="predicted"/>
<name>A0A6P1DXL9_9GAMM</name>
<dbReference type="Proteomes" id="UP000471640">
    <property type="component" value="Unassembled WGS sequence"/>
</dbReference>